<dbReference type="OrthoDB" id="10261027at2759"/>
<dbReference type="PROSITE" id="PS00107">
    <property type="entry name" value="PROTEIN_KINASE_ATP"/>
    <property type="match status" value="1"/>
</dbReference>
<dbReference type="Pfam" id="PF07714">
    <property type="entry name" value="PK_Tyr_Ser-Thr"/>
    <property type="match status" value="1"/>
</dbReference>
<dbReference type="EMBL" id="CAJNOC010000477">
    <property type="protein sequence ID" value="CAF0766235.1"/>
    <property type="molecule type" value="Genomic_DNA"/>
</dbReference>
<dbReference type="InterPro" id="IPR051681">
    <property type="entry name" value="Ser/Thr_Kinases-Pseudokinases"/>
</dbReference>
<comment type="caution">
    <text evidence="7">The sequence shown here is derived from an EMBL/GenBank/DDBJ whole genome shotgun (WGS) entry which is preliminary data.</text>
</comment>
<dbReference type="InterPro" id="IPR017441">
    <property type="entry name" value="Protein_kinase_ATP_BS"/>
</dbReference>
<evidence type="ECO:0000313" key="8">
    <source>
        <dbReference type="Proteomes" id="UP000663879"/>
    </source>
</evidence>
<proteinExistence type="inferred from homology"/>
<evidence type="ECO:0000256" key="2">
    <source>
        <dbReference type="ARBA" id="ARBA00022741"/>
    </source>
</evidence>
<dbReference type="PROSITE" id="PS50011">
    <property type="entry name" value="PROTEIN_KINASE_DOM"/>
    <property type="match status" value="1"/>
</dbReference>
<evidence type="ECO:0000259" key="6">
    <source>
        <dbReference type="PROSITE" id="PS50011"/>
    </source>
</evidence>
<feature type="binding site" evidence="4">
    <location>
        <position position="65"/>
    </location>
    <ligand>
        <name>ATP</name>
        <dbReference type="ChEBI" id="CHEBI:30616"/>
    </ligand>
</feature>
<dbReference type="Gene3D" id="3.30.200.20">
    <property type="entry name" value="Phosphorylase Kinase, domain 1"/>
    <property type="match status" value="1"/>
</dbReference>
<keyword evidence="3 4" id="KW-0067">ATP-binding</keyword>
<dbReference type="GO" id="GO:0005524">
    <property type="term" value="F:ATP binding"/>
    <property type="evidence" value="ECO:0007669"/>
    <property type="project" value="UniProtKB-UniRule"/>
</dbReference>
<reference evidence="7" key="1">
    <citation type="submission" date="2021-02" db="EMBL/GenBank/DDBJ databases">
        <authorList>
            <person name="Nowell W R."/>
        </authorList>
    </citation>
    <scope>NUCLEOTIDE SEQUENCE</scope>
    <source>
        <strain evidence="7">Ploen Becks lab</strain>
    </source>
</reference>
<gene>
    <name evidence="7" type="ORF">OXX778_LOCUS4706</name>
</gene>
<dbReference type="PROSITE" id="PS00108">
    <property type="entry name" value="PROTEIN_KINASE_ST"/>
    <property type="match status" value="1"/>
</dbReference>
<accession>A0A813QG44</accession>
<dbReference type="Gene3D" id="1.10.510.10">
    <property type="entry name" value="Transferase(Phosphotransferase) domain 1"/>
    <property type="match status" value="1"/>
</dbReference>
<evidence type="ECO:0000256" key="5">
    <source>
        <dbReference type="RuleBase" id="RU000304"/>
    </source>
</evidence>
<keyword evidence="1 5" id="KW-0808">Transferase</keyword>
<evidence type="ECO:0000256" key="4">
    <source>
        <dbReference type="PROSITE-ProRule" id="PRU10141"/>
    </source>
</evidence>
<evidence type="ECO:0000256" key="1">
    <source>
        <dbReference type="ARBA" id="ARBA00022527"/>
    </source>
</evidence>
<dbReference type="SUPFAM" id="SSF56112">
    <property type="entry name" value="Protein kinase-like (PK-like)"/>
    <property type="match status" value="1"/>
</dbReference>
<dbReference type="AlphaFoldDB" id="A0A813QG44"/>
<organism evidence="7 8">
    <name type="scientific">Brachionus calyciflorus</name>
    <dbReference type="NCBI Taxonomy" id="104777"/>
    <lineage>
        <taxon>Eukaryota</taxon>
        <taxon>Metazoa</taxon>
        <taxon>Spiralia</taxon>
        <taxon>Gnathifera</taxon>
        <taxon>Rotifera</taxon>
        <taxon>Eurotatoria</taxon>
        <taxon>Monogononta</taxon>
        <taxon>Pseudotrocha</taxon>
        <taxon>Ploima</taxon>
        <taxon>Brachionidae</taxon>
        <taxon>Brachionus</taxon>
    </lineage>
</organism>
<keyword evidence="1 5" id="KW-0723">Serine/threonine-protein kinase</keyword>
<name>A0A813QG44_9BILA</name>
<dbReference type="InterPro" id="IPR008271">
    <property type="entry name" value="Ser/Thr_kinase_AS"/>
</dbReference>
<comment type="similarity">
    <text evidence="5">Belongs to the protein kinase superfamily.</text>
</comment>
<dbReference type="SMART" id="SM00220">
    <property type="entry name" value="S_TKc"/>
    <property type="match status" value="1"/>
</dbReference>
<protein>
    <recommendedName>
        <fullName evidence="6">Protein kinase domain-containing protein</fullName>
    </recommendedName>
</protein>
<sequence length="284" mass="32929">MSVVAFGFNLDVQKSENNTTILKNPESNIFINRNSILIGDKIGSGSYSLIYLGFYNDLSLHVAVKTETSLKLTLKQIKKMLKLSHENLIKFYGVCPLDNSEHLIIMELASPKGSLRKFIDDAPFRIKLSTKLNWLKQIAYGMQYLHYNEITHRDLKADNIVFDKYPENFHELESVKLKIIDISTMYGTPTHMSPEAFEDCYNFKSDVWSFGCLAWEIMTQFNLKEYFKQISIFELSLQKTGMKLSDIDFKPIKDLIEICWEKDTDLRPSFSDILIMLDKINSEE</sequence>
<keyword evidence="1 5" id="KW-0418">Kinase</keyword>
<dbReference type="PRINTS" id="PR00109">
    <property type="entry name" value="TYRKINASE"/>
</dbReference>
<dbReference type="InterPro" id="IPR001245">
    <property type="entry name" value="Ser-Thr/Tyr_kinase_cat_dom"/>
</dbReference>
<dbReference type="PANTHER" id="PTHR44329">
    <property type="entry name" value="SERINE/THREONINE-PROTEIN KINASE TNNI3K-RELATED"/>
    <property type="match status" value="1"/>
</dbReference>
<dbReference type="Proteomes" id="UP000663879">
    <property type="component" value="Unassembled WGS sequence"/>
</dbReference>
<dbReference type="InterPro" id="IPR000719">
    <property type="entry name" value="Prot_kinase_dom"/>
</dbReference>
<keyword evidence="8" id="KW-1185">Reference proteome</keyword>
<evidence type="ECO:0000256" key="3">
    <source>
        <dbReference type="ARBA" id="ARBA00022840"/>
    </source>
</evidence>
<dbReference type="InterPro" id="IPR011009">
    <property type="entry name" value="Kinase-like_dom_sf"/>
</dbReference>
<keyword evidence="2 4" id="KW-0547">Nucleotide-binding</keyword>
<evidence type="ECO:0000313" key="7">
    <source>
        <dbReference type="EMBL" id="CAF0766235.1"/>
    </source>
</evidence>
<dbReference type="GO" id="GO:0004674">
    <property type="term" value="F:protein serine/threonine kinase activity"/>
    <property type="evidence" value="ECO:0007669"/>
    <property type="project" value="UniProtKB-KW"/>
</dbReference>
<feature type="domain" description="Protein kinase" evidence="6">
    <location>
        <begin position="36"/>
        <end position="284"/>
    </location>
</feature>